<dbReference type="OrthoDB" id="5956805at2759"/>
<dbReference type="InterPro" id="IPR012334">
    <property type="entry name" value="Pectin_lyas_fold"/>
</dbReference>
<keyword evidence="1" id="KW-1133">Transmembrane helix</keyword>
<keyword evidence="1" id="KW-0472">Membrane</keyword>
<dbReference type="SMART" id="SM00710">
    <property type="entry name" value="PbH1"/>
    <property type="match status" value="5"/>
</dbReference>
<dbReference type="InterPro" id="IPR006626">
    <property type="entry name" value="PbH1"/>
</dbReference>
<evidence type="ECO:0000256" key="1">
    <source>
        <dbReference type="SAM" id="Phobius"/>
    </source>
</evidence>
<feature type="domain" description="Right handed beta helix" evidence="3">
    <location>
        <begin position="498"/>
        <end position="606"/>
    </location>
</feature>
<feature type="transmembrane region" description="Helical" evidence="1">
    <location>
        <begin position="982"/>
        <end position="1002"/>
    </location>
</feature>
<feature type="transmembrane region" description="Helical" evidence="1">
    <location>
        <begin position="863"/>
        <end position="886"/>
    </location>
</feature>
<dbReference type="InParanoid" id="A0A2P6N6X6"/>
<feature type="signal peptide" evidence="2">
    <location>
        <begin position="1"/>
        <end position="47"/>
    </location>
</feature>
<evidence type="ECO:0000256" key="2">
    <source>
        <dbReference type="SAM" id="SignalP"/>
    </source>
</evidence>
<dbReference type="InterPro" id="IPR039448">
    <property type="entry name" value="Beta_helix"/>
</dbReference>
<name>A0A2P6N6X6_9EUKA</name>
<organism evidence="4 5">
    <name type="scientific">Planoprotostelium fungivorum</name>
    <dbReference type="NCBI Taxonomy" id="1890364"/>
    <lineage>
        <taxon>Eukaryota</taxon>
        <taxon>Amoebozoa</taxon>
        <taxon>Evosea</taxon>
        <taxon>Variosea</taxon>
        <taxon>Cavosteliida</taxon>
        <taxon>Cavosteliaceae</taxon>
        <taxon>Planoprotostelium</taxon>
    </lineage>
</organism>
<dbReference type="Gene3D" id="2.160.20.10">
    <property type="entry name" value="Single-stranded right-handed beta-helix, Pectin lyase-like"/>
    <property type="match status" value="1"/>
</dbReference>
<dbReference type="Pfam" id="PF13229">
    <property type="entry name" value="Beta_helix"/>
    <property type="match status" value="1"/>
</dbReference>
<feature type="transmembrane region" description="Helical" evidence="1">
    <location>
        <begin position="830"/>
        <end position="851"/>
    </location>
</feature>
<sequence length="1135" mass="127512">MGVVLFKTPACSRDKHVTQMIQWSATTDRGTTCRLLCLWLLLHLTSSCEIYVDGHNGIDSPSCGSLNSPCKTITNNVKSLSLCLSSGEYEVRDTIPSQMQWTGAGEPPVVRCIGVVRSDCRHDSKHLLKWENVTIRDCFVNWTASCLDVQITSSSLIDTHIYDSVSYISSFHRLTIPKGIEKIDQLIISHSHLHRTHIILLTSDGPLRFDGNIINASRIYIFSESRETSGNRSILIADNSLHPNSFLYFSITSHARVITIVDLINNTDVLFESIVEPISPDASSVYIEWDLLEGDEELVDLNPIRLNLLENRMFDFGWVCHRSPGVPHINLTRNKITSINMSWTDALEHPRLNSSLITFDDNEVWTLKVVADNGEGRVRGHIMLFVFQQNLIHEIFLHSPYLSHSAVDFRHNTIGNVVLSKSSIEGDEDYNDIFTKNLLGFVIFWYTYPSFQNNTNTLHMFNNEFFVIELLVSFPSNRFPAQIVLKDNIWYNAFKPTQDATGLRVTSFMCDVHLINSTFQNYSGGAINIYSERSSVVIDSVSVSECKGGISISSDISNIHISNSNISRNSDRSEGGLSLYGSHNNVTIHNCMLFDNESPHGSAIASSMKMSHIDMKGMIVRAQKAIEHKITDYSTVVIYGSHEAVNNSMTCGEERYMDVSESTDSLMWSCRPCDNGMYIIGRGMMREDKTSKTDCKPCSSGAECQFGLTPQAKGRYWCGVTDREELQCLLCPSDYCKKESHDWHNSCLGNREGVLCGTCAANYTLGFFTSSCLPTSECKSQWMALFCIIPIFYFIILVLLPIGDGSIWKSTSYFIQTVPLLIGQGQRDQVISILASIFLNPSATTGLFRGVCIGQVDYVEMQMLSLYIPLATLFVLSLACVFLYIYQKVQERYTIYNQGYSTLIMMESADNNGIEEESRENSTGERRTLMSRCTAGLITAFLLIYGGLVSTCLKLLFCVELESSGWVLYNAGNISCDQPWRIPLIVLSGLFLIPSPLALLFLRYKLKGTQTKVGRDVLTVIDGCYREQTKYWEAVYMIPTVIRRYNSVRSATVMRSLLVISLAIHLQFSPFVTSRGHMLETICLLCLCGLTLLNGQVEDTDERYYIIIQSGLLQAPTTFHLNKIKTADTQITDAL</sequence>
<evidence type="ECO:0000313" key="5">
    <source>
        <dbReference type="Proteomes" id="UP000241769"/>
    </source>
</evidence>
<keyword evidence="1" id="KW-0812">Transmembrane</keyword>
<evidence type="ECO:0000259" key="3">
    <source>
        <dbReference type="Pfam" id="PF13229"/>
    </source>
</evidence>
<feature type="transmembrane region" description="Helical" evidence="1">
    <location>
        <begin position="935"/>
        <end position="957"/>
    </location>
</feature>
<feature type="transmembrane region" description="Helical" evidence="1">
    <location>
        <begin position="782"/>
        <end position="802"/>
    </location>
</feature>
<dbReference type="PANTHER" id="PTHR11319">
    <property type="entry name" value="G PROTEIN-COUPLED RECEPTOR-RELATED"/>
    <property type="match status" value="1"/>
</dbReference>
<reference evidence="4 5" key="1">
    <citation type="journal article" date="2018" name="Genome Biol. Evol.">
        <title>Multiple Roots of Fruiting Body Formation in Amoebozoa.</title>
        <authorList>
            <person name="Hillmann F."/>
            <person name="Forbes G."/>
            <person name="Novohradska S."/>
            <person name="Ferling I."/>
            <person name="Riege K."/>
            <person name="Groth M."/>
            <person name="Westermann M."/>
            <person name="Marz M."/>
            <person name="Spaller T."/>
            <person name="Winckler T."/>
            <person name="Schaap P."/>
            <person name="Glockner G."/>
        </authorList>
    </citation>
    <scope>NUCLEOTIDE SEQUENCE [LARGE SCALE GENOMIC DNA]</scope>
    <source>
        <strain evidence="4 5">Jena</strain>
    </source>
</reference>
<dbReference type="PANTHER" id="PTHR11319:SF35">
    <property type="entry name" value="OUTER MEMBRANE PROTEIN PMPC-RELATED"/>
    <property type="match status" value="1"/>
</dbReference>
<dbReference type="InterPro" id="IPR011050">
    <property type="entry name" value="Pectin_lyase_fold/virulence"/>
</dbReference>
<dbReference type="EMBL" id="MDYQ01000174">
    <property type="protein sequence ID" value="PRP79693.1"/>
    <property type="molecule type" value="Genomic_DNA"/>
</dbReference>
<comment type="caution">
    <text evidence="4">The sequence shown here is derived from an EMBL/GenBank/DDBJ whole genome shotgun (WGS) entry which is preliminary data.</text>
</comment>
<dbReference type="SUPFAM" id="SSF51126">
    <property type="entry name" value="Pectin lyase-like"/>
    <property type="match status" value="2"/>
</dbReference>
<evidence type="ECO:0000313" key="4">
    <source>
        <dbReference type="EMBL" id="PRP79693.1"/>
    </source>
</evidence>
<keyword evidence="5" id="KW-1185">Reference proteome</keyword>
<feature type="chain" id="PRO_5015190784" description="Right handed beta helix domain-containing protein" evidence="2">
    <location>
        <begin position="48"/>
        <end position="1135"/>
    </location>
</feature>
<keyword evidence="2" id="KW-0732">Signal</keyword>
<dbReference type="AlphaFoldDB" id="A0A2P6N6X6"/>
<dbReference type="Proteomes" id="UP000241769">
    <property type="component" value="Unassembled WGS sequence"/>
</dbReference>
<proteinExistence type="predicted"/>
<protein>
    <recommendedName>
        <fullName evidence="3">Right handed beta helix domain-containing protein</fullName>
    </recommendedName>
</protein>
<gene>
    <name evidence="4" type="ORF">PROFUN_12681</name>
</gene>
<accession>A0A2P6N6X6</accession>